<evidence type="ECO:0000256" key="1">
    <source>
        <dbReference type="SAM" id="MobiDB-lite"/>
    </source>
</evidence>
<protein>
    <submittedName>
        <fullName evidence="3">Uncharacterized protein</fullName>
    </submittedName>
</protein>
<keyword evidence="2" id="KW-0472">Membrane</keyword>
<evidence type="ECO:0000313" key="4">
    <source>
        <dbReference type="Proteomes" id="UP000247233"/>
    </source>
</evidence>
<proteinExistence type="predicted"/>
<feature type="transmembrane region" description="Helical" evidence="2">
    <location>
        <begin position="52"/>
        <end position="72"/>
    </location>
</feature>
<dbReference type="GeneID" id="37070422"/>
<reference evidence="3 4" key="1">
    <citation type="submission" date="2016-12" db="EMBL/GenBank/DDBJ databases">
        <title>The genomes of Aspergillus section Nigri reveals drivers in fungal speciation.</title>
        <authorList>
            <consortium name="DOE Joint Genome Institute"/>
            <person name="Vesth T.C."/>
            <person name="Nybo J."/>
            <person name="Theobald S."/>
            <person name="Brandl J."/>
            <person name="Frisvad J.C."/>
            <person name="Nielsen K.F."/>
            <person name="Lyhne E.K."/>
            <person name="Kogle M.E."/>
            <person name="Kuo A."/>
            <person name="Riley R."/>
            <person name="Clum A."/>
            <person name="Nolan M."/>
            <person name="Lipzen A."/>
            <person name="Salamov A."/>
            <person name="Henrissat B."/>
            <person name="Wiebenga A."/>
            <person name="De Vries R.P."/>
            <person name="Grigoriev I.V."/>
            <person name="Mortensen U.H."/>
            <person name="Andersen M.R."/>
            <person name="Baker S.E."/>
        </authorList>
    </citation>
    <scope>NUCLEOTIDE SEQUENCE [LARGE SCALE GENOMIC DNA]</scope>
    <source>
        <strain evidence="3 4">CBS 117.55</strain>
    </source>
</reference>
<organism evidence="3 4">
    <name type="scientific">Aspergillus heteromorphus CBS 117.55</name>
    <dbReference type="NCBI Taxonomy" id="1448321"/>
    <lineage>
        <taxon>Eukaryota</taxon>
        <taxon>Fungi</taxon>
        <taxon>Dikarya</taxon>
        <taxon>Ascomycota</taxon>
        <taxon>Pezizomycotina</taxon>
        <taxon>Eurotiomycetes</taxon>
        <taxon>Eurotiomycetidae</taxon>
        <taxon>Eurotiales</taxon>
        <taxon>Aspergillaceae</taxon>
        <taxon>Aspergillus</taxon>
        <taxon>Aspergillus subgen. Circumdati</taxon>
    </lineage>
</organism>
<accession>A0A317VR32</accession>
<sequence>MYQFVLGRSRPALSNLGQRLPDRPPIARSDSYHSDGSQRGHIPLRSLRVQGAAWGAAGASMYATLHGVYLMLRAFRQIRYI</sequence>
<dbReference type="VEuPathDB" id="FungiDB:BO70DRAFT_430825"/>
<dbReference type="EMBL" id="MSFL01000021">
    <property type="protein sequence ID" value="PWY75352.1"/>
    <property type="molecule type" value="Genomic_DNA"/>
</dbReference>
<gene>
    <name evidence="3" type="ORF">BO70DRAFT_430825</name>
</gene>
<keyword evidence="2" id="KW-1133">Transmembrane helix</keyword>
<keyword evidence="2" id="KW-0812">Transmembrane</keyword>
<dbReference type="Proteomes" id="UP000247233">
    <property type="component" value="Unassembled WGS sequence"/>
</dbReference>
<dbReference type="OrthoDB" id="4328642at2759"/>
<feature type="region of interest" description="Disordered" evidence="1">
    <location>
        <begin position="14"/>
        <end position="39"/>
    </location>
</feature>
<keyword evidence="4" id="KW-1185">Reference proteome</keyword>
<comment type="caution">
    <text evidence="3">The sequence shown here is derived from an EMBL/GenBank/DDBJ whole genome shotgun (WGS) entry which is preliminary data.</text>
</comment>
<evidence type="ECO:0000313" key="3">
    <source>
        <dbReference type="EMBL" id="PWY75352.1"/>
    </source>
</evidence>
<dbReference type="RefSeq" id="XP_025397318.1">
    <property type="nucleotide sequence ID" value="XM_025548185.1"/>
</dbReference>
<dbReference type="AlphaFoldDB" id="A0A317VR32"/>
<evidence type="ECO:0000256" key="2">
    <source>
        <dbReference type="SAM" id="Phobius"/>
    </source>
</evidence>
<name>A0A317VR32_9EURO</name>